<dbReference type="Proteomes" id="UP000504610">
    <property type="component" value="Chromosome 2"/>
</dbReference>
<feature type="repeat" description="PPR" evidence="2">
    <location>
        <begin position="391"/>
        <end position="425"/>
    </location>
</feature>
<reference evidence="3" key="1">
    <citation type="journal article" date="2019" name="Database">
        <title>The radish genome database (RadishGD): an integrated information resource for radish genomics.</title>
        <authorList>
            <person name="Yu H.J."/>
            <person name="Baek S."/>
            <person name="Lee Y.J."/>
            <person name="Cho A."/>
            <person name="Mun J.H."/>
        </authorList>
    </citation>
    <scope>NUCLEOTIDE SEQUENCE [LARGE SCALE GENOMIC DNA]</scope>
    <source>
        <strain evidence="3">cv. WK10039</strain>
    </source>
</reference>
<dbReference type="Gene3D" id="1.25.40.10">
    <property type="entry name" value="Tetratricopeptide repeat domain"/>
    <property type="match status" value="3"/>
</dbReference>
<evidence type="ECO:0000256" key="1">
    <source>
        <dbReference type="ARBA" id="ARBA00022737"/>
    </source>
</evidence>
<organism evidence="3 4">
    <name type="scientific">Raphanus sativus</name>
    <name type="common">Radish</name>
    <name type="synonym">Raphanus raphanistrum var. sativus</name>
    <dbReference type="NCBI Taxonomy" id="3726"/>
    <lineage>
        <taxon>Eukaryota</taxon>
        <taxon>Viridiplantae</taxon>
        <taxon>Streptophyta</taxon>
        <taxon>Embryophyta</taxon>
        <taxon>Tracheophyta</taxon>
        <taxon>Spermatophyta</taxon>
        <taxon>Magnoliopsida</taxon>
        <taxon>eudicotyledons</taxon>
        <taxon>Gunneridae</taxon>
        <taxon>Pentapetalae</taxon>
        <taxon>rosids</taxon>
        <taxon>malvids</taxon>
        <taxon>Brassicales</taxon>
        <taxon>Brassicaceae</taxon>
        <taxon>Brassiceae</taxon>
        <taxon>Raphanus</taxon>
    </lineage>
</organism>
<dbReference type="NCBIfam" id="TIGR00756">
    <property type="entry name" value="PPR"/>
    <property type="match status" value="5"/>
</dbReference>
<feature type="repeat" description="PPR" evidence="2">
    <location>
        <begin position="426"/>
        <end position="460"/>
    </location>
</feature>
<dbReference type="RefSeq" id="XP_018471645.2">
    <property type="nucleotide sequence ID" value="XM_018616143.2"/>
</dbReference>
<evidence type="ECO:0000256" key="2">
    <source>
        <dbReference type="PROSITE-ProRule" id="PRU00708"/>
    </source>
</evidence>
<dbReference type="KEGG" id="rsz:108843056"/>
<dbReference type="SUPFAM" id="SSF81901">
    <property type="entry name" value="HCP-like"/>
    <property type="match status" value="1"/>
</dbReference>
<accession>A0A6J0MGL1</accession>
<reference evidence="4" key="2">
    <citation type="submission" date="2025-08" db="UniProtKB">
        <authorList>
            <consortium name="RefSeq"/>
        </authorList>
    </citation>
    <scope>IDENTIFICATION</scope>
    <source>
        <tissue evidence="4">Leaf</tissue>
    </source>
</reference>
<evidence type="ECO:0000313" key="4">
    <source>
        <dbReference type="RefSeq" id="XP_018471645.2"/>
    </source>
</evidence>
<sequence>MVILSRSWVATVNHHHHANPHSFTSSPTKPVFFLSQKPHTSHVCSSRCSLVLEEDEKKSPGPTKQDKWPFFEPAPDVLNRVLSKFLQDPKTKKVSSEFYDKAKENSELRTTKHLINYLVSSKNWDLLVSLCEDLREYKALPDAHTSTQLIRSCIRQGKFRITHCLLNVFRTDKSLAVSSSDAAMRGFNKLQMYSSTIQVFDRMKQSAGVEPSPGCYCRIMEAHERIGDVQKVVELFREFNSKRLSFLAKESGSIYTVLCSSLARSGRALEALEFLEEMKDKGIPQSSALYSTLIRALAEAREVATVEKLFKEAGEKKMLKDPEMCLKVVLMYVREGNMERTLEVVAEMRKSDLKVTDCILCAVVNGFCKQRGFAEAVEAYEWVMKQECEAGQVTYAITINAYCRLEEHDKAEMLFEEMVKKGFDRCVVAYSNIMDMYGKTRRLSDAVKLMAKMKQRGCRPNIWIYNALIDMHGRAMDLRRVEKIWKEMKRMKVMPDKVSYTSMISAYNRAKEFETCVELYQEFRMNRGKIDRAMAGIMVGVFSKTSRIDELMRLLQDMRVEKTKVDARLYSSALNALRDAGLNSQIRWLQESFDIAQETSASRYSNMKKKRSLQGS</sequence>
<dbReference type="InterPro" id="IPR002885">
    <property type="entry name" value="PPR_rpt"/>
</dbReference>
<feature type="repeat" description="PPR" evidence="2">
    <location>
        <begin position="496"/>
        <end position="530"/>
    </location>
</feature>
<keyword evidence="3" id="KW-1185">Reference proteome</keyword>
<dbReference type="PANTHER" id="PTHR46862">
    <property type="entry name" value="OS07G0661900 PROTEIN"/>
    <property type="match status" value="1"/>
</dbReference>
<name>A0A6J0MGL1_RAPSA</name>
<gene>
    <name evidence="4" type="primary">LOC108843056</name>
</gene>
<feature type="repeat" description="PPR" evidence="2">
    <location>
        <begin position="461"/>
        <end position="495"/>
    </location>
</feature>
<proteinExistence type="predicted"/>
<dbReference type="PROSITE" id="PS51375">
    <property type="entry name" value="PPR"/>
    <property type="match status" value="5"/>
</dbReference>
<keyword evidence="1" id="KW-0677">Repeat</keyword>
<dbReference type="InterPro" id="IPR011990">
    <property type="entry name" value="TPR-like_helical_dom_sf"/>
</dbReference>
<protein>
    <submittedName>
        <fullName evidence="4">Pentatricopeptide repeat-containing protein At5g13770, chloroplastic</fullName>
    </submittedName>
</protein>
<dbReference type="PANTHER" id="PTHR46862:SF5">
    <property type="entry name" value="OS02G0170000 PROTEIN"/>
    <property type="match status" value="1"/>
</dbReference>
<dbReference type="Pfam" id="PF01535">
    <property type="entry name" value="PPR"/>
    <property type="match status" value="3"/>
</dbReference>
<dbReference type="OrthoDB" id="185373at2759"/>
<dbReference type="Pfam" id="PF13812">
    <property type="entry name" value="PPR_3"/>
    <property type="match status" value="1"/>
</dbReference>
<feature type="repeat" description="PPR" evidence="2">
    <location>
        <begin position="251"/>
        <end position="285"/>
    </location>
</feature>
<dbReference type="GeneID" id="108843056"/>
<dbReference type="AlphaFoldDB" id="A0A6J0MGL1"/>
<evidence type="ECO:0000313" key="3">
    <source>
        <dbReference type="Proteomes" id="UP000504610"/>
    </source>
</evidence>